<evidence type="ECO:0000313" key="1">
    <source>
        <dbReference type="EMBL" id="APG27028.1"/>
    </source>
</evidence>
<proteinExistence type="predicted"/>
<accession>A0A1L3GMY7</accession>
<reference evidence="1 2" key="1">
    <citation type="journal article" date="2017" name="Genome Announc.">
        <title>Complete Genome Sequences of Two Acetylene-Fermenting Pelobacter acetylenicus Strains.</title>
        <authorList>
            <person name="Sutton J.M."/>
            <person name="Baesman S.M."/>
            <person name="Fierst J.L."/>
            <person name="Poret-Peterson A.T."/>
            <person name="Oremland R.S."/>
            <person name="Dunlap D.S."/>
            <person name="Akob D.M."/>
        </authorList>
    </citation>
    <scope>NUCLEOTIDE SEQUENCE [LARGE SCALE GENOMIC DNA]</scope>
    <source>
        <strain evidence="1 2">SFB93</strain>
    </source>
</reference>
<name>A0A1L3GMY7_9BACT</name>
<protein>
    <recommendedName>
        <fullName evidence="3">DUF3800 domain-containing protein</fullName>
    </recommendedName>
</protein>
<organism evidence="1 2">
    <name type="scientific">Syntrophotalea acetylenivorans</name>
    <dbReference type="NCBI Taxonomy" id="1842532"/>
    <lineage>
        <taxon>Bacteria</taxon>
        <taxon>Pseudomonadati</taxon>
        <taxon>Thermodesulfobacteriota</taxon>
        <taxon>Desulfuromonadia</taxon>
        <taxon>Desulfuromonadales</taxon>
        <taxon>Syntrophotaleaceae</taxon>
        <taxon>Syntrophotalea</taxon>
    </lineage>
</organism>
<dbReference type="EMBL" id="CP015519">
    <property type="protein sequence ID" value="APG27028.1"/>
    <property type="molecule type" value="Genomic_DNA"/>
</dbReference>
<dbReference type="Proteomes" id="UP000182517">
    <property type="component" value="Chromosome"/>
</dbReference>
<dbReference type="AlphaFoldDB" id="A0A1L3GMY7"/>
<dbReference type="RefSeq" id="WP_072282989.1">
    <property type="nucleotide sequence ID" value="NZ_CP015519.1"/>
</dbReference>
<keyword evidence="2" id="KW-1185">Reference proteome</keyword>
<gene>
    <name evidence="1" type="ORF">A7E78_03780</name>
</gene>
<evidence type="ECO:0000313" key="2">
    <source>
        <dbReference type="Proteomes" id="UP000182517"/>
    </source>
</evidence>
<dbReference type="KEGG" id="pef:A7E78_03780"/>
<evidence type="ECO:0008006" key="3">
    <source>
        <dbReference type="Google" id="ProtNLM"/>
    </source>
</evidence>
<dbReference type="OrthoDB" id="9834900at2"/>
<sequence>MIYHYLDETFRQSGGYWHCSIGGLLVPPSQIVDFEIEFSEAIEKCNSEIESSSCNIEFKYSNFFRENSDTYKLAVISEFANIVRSRGLNISISHAKIAEENVRVFGGFFSSPQIAIQYLSATNIKYHLMDITKNQQLQIVVDLGLSESFRPIYDIHSGSTRSIPYMKAMGLNESEITFPNYRNFLAPLYMDSRDSRAIQFSDLVIGLSLARQTGELTGFKADLYQALEPIHSHITINSIEWNKDRA</sequence>